<dbReference type="AlphaFoldDB" id="A0A179FNN2"/>
<feature type="chain" id="PRO_5008101864" evidence="1">
    <location>
        <begin position="18"/>
        <end position="113"/>
    </location>
</feature>
<proteinExistence type="predicted"/>
<evidence type="ECO:0000313" key="3">
    <source>
        <dbReference type="Proteomes" id="UP000078397"/>
    </source>
</evidence>
<organism evidence="2 3">
    <name type="scientific">Pochonia chlamydosporia 170</name>
    <dbReference type="NCBI Taxonomy" id="1380566"/>
    <lineage>
        <taxon>Eukaryota</taxon>
        <taxon>Fungi</taxon>
        <taxon>Dikarya</taxon>
        <taxon>Ascomycota</taxon>
        <taxon>Pezizomycotina</taxon>
        <taxon>Sordariomycetes</taxon>
        <taxon>Hypocreomycetidae</taxon>
        <taxon>Hypocreales</taxon>
        <taxon>Clavicipitaceae</taxon>
        <taxon>Pochonia</taxon>
    </lineage>
</organism>
<gene>
    <name evidence="2" type="ORF">VFPPC_14459</name>
</gene>
<evidence type="ECO:0000256" key="1">
    <source>
        <dbReference type="SAM" id="SignalP"/>
    </source>
</evidence>
<dbReference type="KEGG" id="pchm:VFPPC_14459"/>
<dbReference type="Proteomes" id="UP000078397">
    <property type="component" value="Unassembled WGS sequence"/>
</dbReference>
<feature type="signal peptide" evidence="1">
    <location>
        <begin position="1"/>
        <end position="17"/>
    </location>
</feature>
<protein>
    <submittedName>
        <fullName evidence="2">Uncharacterized protein</fullName>
    </submittedName>
</protein>
<keyword evidence="3" id="KW-1185">Reference proteome</keyword>
<keyword evidence="1" id="KW-0732">Signal</keyword>
<evidence type="ECO:0000313" key="2">
    <source>
        <dbReference type="EMBL" id="OAQ67265.1"/>
    </source>
</evidence>
<reference evidence="2 3" key="1">
    <citation type="journal article" date="2016" name="PLoS Pathog.">
        <title>Biosynthesis of antibiotic leucinostatins in bio-control fungus Purpureocillium lilacinum and their inhibition on phytophthora revealed by genome mining.</title>
        <authorList>
            <person name="Wang G."/>
            <person name="Liu Z."/>
            <person name="Lin R."/>
            <person name="Li E."/>
            <person name="Mao Z."/>
            <person name="Ling J."/>
            <person name="Yang Y."/>
            <person name="Yin W.B."/>
            <person name="Xie B."/>
        </authorList>
    </citation>
    <scope>NUCLEOTIDE SEQUENCE [LARGE SCALE GENOMIC DNA]</scope>
    <source>
        <strain evidence="2">170</strain>
    </source>
</reference>
<sequence>MHLTKLVFAVLPALALADTSAVTSAAPTSTTTCTSTTTLVKTITLSRAHTVTSTWGHNSTTYMPTGGMTSFTPPPATTAPAPTTKGPQNAAGALDATKIAFAGVAGMLVVALM</sequence>
<dbReference type="GeneID" id="28856222"/>
<dbReference type="RefSeq" id="XP_018144352.1">
    <property type="nucleotide sequence ID" value="XM_018292228.1"/>
</dbReference>
<name>A0A179FNN2_METCM</name>
<comment type="caution">
    <text evidence="2">The sequence shown here is derived from an EMBL/GenBank/DDBJ whole genome shotgun (WGS) entry which is preliminary data.</text>
</comment>
<dbReference type="EMBL" id="LSBJ02000004">
    <property type="protein sequence ID" value="OAQ67265.1"/>
    <property type="molecule type" value="Genomic_DNA"/>
</dbReference>
<accession>A0A179FNN2</accession>